<feature type="compositionally biased region" description="Polar residues" evidence="1">
    <location>
        <begin position="44"/>
        <end position="54"/>
    </location>
</feature>
<reference evidence="2" key="1">
    <citation type="submission" date="2021-07" db="EMBL/GenBank/DDBJ databases">
        <title>Candidatus Kaistella beijingensis sp. nov. isolated from a municipal wastewater treatment plant is involved in sludge foaming.</title>
        <authorList>
            <person name="Song Y."/>
            <person name="Liu S.-J."/>
        </authorList>
    </citation>
    <scope>NUCLEOTIDE SEQUENCE</scope>
    <source>
        <strain evidence="2">DSM 43998</strain>
    </source>
</reference>
<feature type="compositionally biased region" description="Low complexity" evidence="1">
    <location>
        <begin position="56"/>
        <end position="79"/>
    </location>
</feature>
<feature type="region of interest" description="Disordered" evidence="1">
    <location>
        <begin position="33"/>
        <end position="79"/>
    </location>
</feature>
<organism evidence="2 3">
    <name type="scientific">Skermania pinensis</name>
    <dbReference type="NCBI Taxonomy" id="39122"/>
    <lineage>
        <taxon>Bacteria</taxon>
        <taxon>Bacillati</taxon>
        <taxon>Actinomycetota</taxon>
        <taxon>Actinomycetes</taxon>
        <taxon>Mycobacteriales</taxon>
        <taxon>Gordoniaceae</taxon>
        <taxon>Skermania</taxon>
    </lineage>
</organism>
<dbReference type="RefSeq" id="WP_066474838.1">
    <property type="nucleotide sequence ID" value="NZ_CBCRUZ010000014.1"/>
</dbReference>
<accession>A0ABX8SCE0</accession>
<evidence type="ECO:0000256" key="1">
    <source>
        <dbReference type="SAM" id="MobiDB-lite"/>
    </source>
</evidence>
<keyword evidence="3" id="KW-1185">Reference proteome</keyword>
<protein>
    <submittedName>
        <fullName evidence="2">Uncharacterized protein</fullName>
    </submittedName>
</protein>
<sequence length="79" mass="8131">MAELHTYDVEVNGYATRVKLTAEDAEKRGLTDADKVKVTRKSRTAANKSRTAANKSPGPADPGSGSGDPGTATDPAAGE</sequence>
<evidence type="ECO:0000313" key="2">
    <source>
        <dbReference type="EMBL" id="QXQ14847.1"/>
    </source>
</evidence>
<name>A0ABX8SCE0_9ACTN</name>
<dbReference type="EMBL" id="CP079105">
    <property type="protein sequence ID" value="QXQ14847.1"/>
    <property type="molecule type" value="Genomic_DNA"/>
</dbReference>
<gene>
    <name evidence="2" type="ORF">KV203_05550</name>
</gene>
<dbReference type="Proteomes" id="UP000887023">
    <property type="component" value="Chromosome"/>
</dbReference>
<evidence type="ECO:0000313" key="3">
    <source>
        <dbReference type="Proteomes" id="UP000887023"/>
    </source>
</evidence>
<proteinExistence type="predicted"/>